<sequence length="80" mass="9196">VCFACGGYGQFECYTCASAGYPFTFCNGATCLRTHITDCEHYSYSLAARKRYIIQCSECEEMDIRKMYVDNDFRCAQHLD</sequence>
<feature type="non-terminal residue" evidence="1">
    <location>
        <position position="1"/>
    </location>
</feature>
<organismHost>
    <name type="scientific">Palaemon</name>
    <dbReference type="NCBI Taxonomy" id="117982"/>
</organismHost>
<organismHost>
    <name type="scientific">Penaeus monodon</name>
    <name type="common">Giant tiger prawn</name>
    <dbReference type="NCBI Taxonomy" id="6687"/>
</organismHost>
<evidence type="ECO:0000313" key="1">
    <source>
        <dbReference type="EMBL" id="ACU52713.1"/>
    </source>
</evidence>
<name>D7F2D2_YHV</name>
<organismHost>
    <name type="scientific">Acetes</name>
    <dbReference type="NCBI Taxonomy" id="439395"/>
</organismHost>
<organismHost>
    <name type="scientific">Penaeus merguiensis</name>
    <name type="common">Banana prawn</name>
    <name type="synonym">Fenneropenaeus merguiensis</name>
    <dbReference type="NCBI Taxonomy" id="71412"/>
</organismHost>
<protein>
    <submittedName>
        <fullName evidence="1">ORF1b</fullName>
    </submittedName>
</protein>
<organism evidence="1">
    <name type="scientific">Yellow head virus</name>
    <name type="common">YHV</name>
    <dbReference type="NCBI Taxonomy" id="96029"/>
    <lineage>
        <taxon>Viruses</taxon>
        <taxon>Riboviria</taxon>
        <taxon>Orthornavirae</taxon>
        <taxon>Pisuviricota</taxon>
        <taxon>Pisoniviricetes</taxon>
        <taxon>Nidovirales</taxon>
        <taxon>Ronidovirineae</taxon>
        <taxon>Roniviridae</taxon>
        <taxon>Okanivirinae</taxon>
        <taxon>Okavirus</taxon>
        <taxon>Tipravirus</taxon>
        <taxon>Okavirus flavicapitis</taxon>
    </lineage>
</organism>
<feature type="non-terminal residue" evidence="1">
    <location>
        <position position="80"/>
    </location>
</feature>
<dbReference type="EMBL" id="FJ627274">
    <property type="protein sequence ID" value="ACU52713.1"/>
    <property type="molecule type" value="Genomic_RNA"/>
</dbReference>
<accession>D7F2D2</accession>
<reference evidence="1" key="1">
    <citation type="journal article" date="2010" name="J. Fish Dis.">
        <title>Impact of yellow head virus outbreaks in the whiteleg shrimp, Penaeus vannamei (Boone), in Thailand.</title>
        <authorList>
            <person name="Senapin S."/>
            <person name="Thaowbut Y."/>
            <person name="Gangnonngiw W."/>
            <person name="Chuchird N."/>
            <person name="Sriurairatana S."/>
            <person name="Flegel T.W."/>
        </authorList>
    </citation>
    <scope>NUCLEOTIDE SEQUENCE</scope>
</reference>
<proteinExistence type="predicted"/>